<organism evidence="1 2">
    <name type="scientific">Deminuibacter soli</name>
    <dbReference type="NCBI Taxonomy" id="2291815"/>
    <lineage>
        <taxon>Bacteria</taxon>
        <taxon>Pseudomonadati</taxon>
        <taxon>Bacteroidota</taxon>
        <taxon>Chitinophagia</taxon>
        <taxon>Chitinophagales</taxon>
        <taxon>Chitinophagaceae</taxon>
        <taxon>Deminuibacter</taxon>
    </lineage>
</organism>
<dbReference type="Proteomes" id="UP000261284">
    <property type="component" value="Unassembled WGS sequence"/>
</dbReference>
<reference evidence="1 2" key="1">
    <citation type="submission" date="2018-08" db="EMBL/GenBank/DDBJ databases">
        <title>Chitinophagaceae sp. K23C18032701, a novel bacterium isolated from forest soil.</title>
        <authorList>
            <person name="Wang C."/>
        </authorList>
    </citation>
    <scope>NUCLEOTIDE SEQUENCE [LARGE SCALE GENOMIC DNA]</scope>
    <source>
        <strain evidence="1 2">K23C18032701</strain>
    </source>
</reference>
<dbReference type="OrthoDB" id="978691at2"/>
<protein>
    <recommendedName>
        <fullName evidence="3">ABC transporter ATPase</fullName>
    </recommendedName>
</protein>
<sequence>MNFEYSHHIPTDFDHSSRVWIYQSSRLFTFQEVLQLEPMLEAFAAQWKSHGAQVKAYANLLFGQFIVLMADETQAGVSGCSTDSSVRFIKQVEDTFKVDMFNRQMLAFVVKDKLQLLPLSQLEYALQNGFVTGETLYFNNLAATKEELLNNWLVPAGKSWLATRYPALKQVESR</sequence>
<dbReference type="EMBL" id="QTJU01000003">
    <property type="protein sequence ID" value="RFM28066.1"/>
    <property type="molecule type" value="Genomic_DNA"/>
</dbReference>
<evidence type="ECO:0008006" key="3">
    <source>
        <dbReference type="Google" id="ProtNLM"/>
    </source>
</evidence>
<dbReference type="AlphaFoldDB" id="A0A3E1NJF3"/>
<comment type="caution">
    <text evidence="1">The sequence shown here is derived from an EMBL/GenBank/DDBJ whole genome shotgun (WGS) entry which is preliminary data.</text>
</comment>
<proteinExistence type="predicted"/>
<keyword evidence="2" id="KW-1185">Reference proteome</keyword>
<gene>
    <name evidence="1" type="ORF">DXN05_11060</name>
</gene>
<evidence type="ECO:0000313" key="1">
    <source>
        <dbReference type="EMBL" id="RFM28066.1"/>
    </source>
</evidence>
<evidence type="ECO:0000313" key="2">
    <source>
        <dbReference type="Proteomes" id="UP000261284"/>
    </source>
</evidence>
<name>A0A3E1NJF3_9BACT</name>
<accession>A0A3E1NJF3</accession>
<dbReference type="RefSeq" id="WP_116847575.1">
    <property type="nucleotide sequence ID" value="NZ_QTJU01000003.1"/>
</dbReference>